<name>A0A8J7CXQ6_9RHOB</name>
<dbReference type="EMBL" id="JACVXA010000100">
    <property type="protein sequence ID" value="MBE3640514.1"/>
    <property type="molecule type" value="Genomic_DNA"/>
</dbReference>
<evidence type="ECO:0000313" key="1">
    <source>
        <dbReference type="EMBL" id="MBE3640514.1"/>
    </source>
</evidence>
<dbReference type="AlphaFoldDB" id="A0A8J7CXQ6"/>
<reference evidence="1" key="1">
    <citation type="submission" date="2020-09" db="EMBL/GenBank/DDBJ databases">
        <title>A novel bacterium of genus Mangrovicoccus, isolated from South China Sea.</title>
        <authorList>
            <person name="Huang H."/>
            <person name="Mo K."/>
            <person name="Hu Y."/>
        </authorList>
    </citation>
    <scope>NUCLEOTIDE SEQUENCE</scope>
    <source>
        <strain evidence="1">HB182678</strain>
    </source>
</reference>
<organism evidence="1 2">
    <name type="scientific">Mangrovicoccus algicola</name>
    <dbReference type="NCBI Taxonomy" id="2771008"/>
    <lineage>
        <taxon>Bacteria</taxon>
        <taxon>Pseudomonadati</taxon>
        <taxon>Pseudomonadota</taxon>
        <taxon>Alphaproteobacteria</taxon>
        <taxon>Rhodobacterales</taxon>
        <taxon>Paracoccaceae</taxon>
        <taxon>Mangrovicoccus</taxon>
    </lineage>
</organism>
<evidence type="ECO:0000313" key="2">
    <source>
        <dbReference type="Proteomes" id="UP000609121"/>
    </source>
</evidence>
<comment type="caution">
    <text evidence="1">The sequence shown here is derived from an EMBL/GenBank/DDBJ whole genome shotgun (WGS) entry which is preliminary data.</text>
</comment>
<proteinExistence type="predicted"/>
<dbReference type="RefSeq" id="WP_193186814.1">
    <property type="nucleotide sequence ID" value="NZ_JACVXA010000100.1"/>
</dbReference>
<sequence>MSQTALALPGFPDAARPLPACSDARLDLIRREAARARTEPHLDFFRACSLLTMDRKGAPIVFARALLRVLGQALGHRPVFHRAGAAARSFDEVWLMRVIDRLEVGDHDSVAFLLGRRVPQDYRRSVAFLLHGLVARPDRGR</sequence>
<protein>
    <submittedName>
        <fullName evidence="1">Uncharacterized protein</fullName>
    </submittedName>
</protein>
<gene>
    <name evidence="1" type="ORF">ICN82_20105</name>
</gene>
<dbReference type="Proteomes" id="UP000609121">
    <property type="component" value="Unassembled WGS sequence"/>
</dbReference>
<accession>A0A8J7CXQ6</accession>
<keyword evidence="2" id="KW-1185">Reference proteome</keyword>